<dbReference type="EMBL" id="CP011125">
    <property type="protein sequence ID" value="AKF06435.1"/>
    <property type="molecule type" value="Genomic_DNA"/>
</dbReference>
<dbReference type="Proteomes" id="UP000034883">
    <property type="component" value="Chromosome"/>
</dbReference>
<reference evidence="1 2" key="1">
    <citation type="submission" date="2015-03" db="EMBL/GenBank/DDBJ databases">
        <title>Genome assembly of Sandaracinus amylolyticus DSM 53668.</title>
        <authorList>
            <person name="Sharma G."/>
            <person name="Subramanian S."/>
        </authorList>
    </citation>
    <scope>NUCLEOTIDE SEQUENCE [LARGE SCALE GENOMIC DNA]</scope>
    <source>
        <strain evidence="1 2">DSM 53668</strain>
    </source>
</reference>
<dbReference type="RefSeq" id="WP_053233610.1">
    <property type="nucleotide sequence ID" value="NZ_CP011125.1"/>
</dbReference>
<keyword evidence="2" id="KW-1185">Reference proteome</keyword>
<gene>
    <name evidence="1" type="ORF">DB32_003584</name>
</gene>
<protein>
    <submittedName>
        <fullName evidence="1">Uncharacterized protein</fullName>
    </submittedName>
</protein>
<dbReference type="AlphaFoldDB" id="A0A0F6YIQ4"/>
<accession>A0A0F6YIQ4</accession>
<name>A0A0F6YIQ4_9BACT</name>
<organism evidence="1 2">
    <name type="scientific">Sandaracinus amylolyticus</name>
    <dbReference type="NCBI Taxonomy" id="927083"/>
    <lineage>
        <taxon>Bacteria</taxon>
        <taxon>Pseudomonadati</taxon>
        <taxon>Myxococcota</taxon>
        <taxon>Polyangia</taxon>
        <taxon>Polyangiales</taxon>
        <taxon>Sandaracinaceae</taxon>
        <taxon>Sandaracinus</taxon>
    </lineage>
</organism>
<proteinExistence type="predicted"/>
<dbReference type="KEGG" id="samy:DB32_003584"/>
<evidence type="ECO:0000313" key="1">
    <source>
        <dbReference type="EMBL" id="AKF06435.1"/>
    </source>
</evidence>
<sequence>MADALDRALEIFRRTLRVPFREDARLIDDLALEARPVIEALEFAIGAAGADPRALEFREALALGALLGRRASLHRATPSVALVLVDALEAALVALDRPPAPAVIASLRSVIVEGYCAAIEERVHDDAATRAADALAPSRIAPRCFALVVAGEHDADRLSPALDRAARVLLDADALACLVHVAITQEPTEDLAAAVLGFDVAARLIGVACVFTGIDARWLAAARPRLDPAHLTIAPTLEEGLARALDAAGTELRESSALVRRFRRLLGA</sequence>
<evidence type="ECO:0000313" key="2">
    <source>
        <dbReference type="Proteomes" id="UP000034883"/>
    </source>
</evidence>
<dbReference type="STRING" id="927083.DB32_003584"/>